<keyword evidence="2" id="KW-1185">Reference proteome</keyword>
<gene>
    <name evidence="1" type="ORF">BDV26DRAFT_264314</name>
</gene>
<reference evidence="1 2" key="1">
    <citation type="submission" date="2019-04" db="EMBL/GenBank/DDBJ databases">
        <title>Friends and foes A comparative genomics studyof 23 Aspergillus species from section Flavi.</title>
        <authorList>
            <consortium name="DOE Joint Genome Institute"/>
            <person name="Kjaerbolling I."/>
            <person name="Vesth T."/>
            <person name="Frisvad J.C."/>
            <person name="Nybo J.L."/>
            <person name="Theobald S."/>
            <person name="Kildgaard S."/>
            <person name="Isbrandt T."/>
            <person name="Kuo A."/>
            <person name="Sato A."/>
            <person name="Lyhne E.K."/>
            <person name="Kogle M.E."/>
            <person name="Wiebenga A."/>
            <person name="Kun R.S."/>
            <person name="Lubbers R.J."/>
            <person name="Makela M.R."/>
            <person name="Barry K."/>
            <person name="Chovatia M."/>
            <person name="Clum A."/>
            <person name="Daum C."/>
            <person name="Haridas S."/>
            <person name="He G."/>
            <person name="LaButti K."/>
            <person name="Lipzen A."/>
            <person name="Mondo S."/>
            <person name="Riley R."/>
            <person name="Salamov A."/>
            <person name="Simmons B.A."/>
            <person name="Magnuson J.K."/>
            <person name="Henrissat B."/>
            <person name="Mortensen U.H."/>
            <person name="Larsen T.O."/>
            <person name="Devries R.P."/>
            <person name="Grigoriev I.V."/>
            <person name="Machida M."/>
            <person name="Baker S.E."/>
            <person name="Andersen M.R."/>
        </authorList>
    </citation>
    <scope>NUCLEOTIDE SEQUENCE [LARGE SCALE GENOMIC DNA]</scope>
    <source>
        <strain evidence="1 2">IBT 29228</strain>
    </source>
</reference>
<dbReference type="Proteomes" id="UP000326198">
    <property type="component" value="Unassembled WGS sequence"/>
</dbReference>
<proteinExistence type="predicted"/>
<evidence type="ECO:0000313" key="2">
    <source>
        <dbReference type="Proteomes" id="UP000326198"/>
    </source>
</evidence>
<evidence type="ECO:0000313" key="1">
    <source>
        <dbReference type="EMBL" id="KAE8377173.1"/>
    </source>
</evidence>
<protein>
    <submittedName>
        <fullName evidence="1">Uncharacterized protein</fullName>
    </submittedName>
</protein>
<dbReference type="PROSITE" id="PS51257">
    <property type="entry name" value="PROKAR_LIPOPROTEIN"/>
    <property type="match status" value="1"/>
</dbReference>
<accession>A0A5N7B577</accession>
<dbReference type="EMBL" id="ML736228">
    <property type="protein sequence ID" value="KAE8377173.1"/>
    <property type="molecule type" value="Genomic_DNA"/>
</dbReference>
<dbReference type="AlphaFoldDB" id="A0A5N7B577"/>
<name>A0A5N7B577_9EURO</name>
<sequence length="108" mass="12310">MLSVRPPLDEVTISTGTVGMTSCMWDRLCDCAILPARTWAYAENRAASVAARRCSRWVMYPCGRPRFPLSGYIHLLCEERVVAHCVQIGRRRSHLHFFCRHGSQEMGL</sequence>
<organism evidence="1 2">
    <name type="scientific">Aspergillus bertholletiae</name>
    <dbReference type="NCBI Taxonomy" id="1226010"/>
    <lineage>
        <taxon>Eukaryota</taxon>
        <taxon>Fungi</taxon>
        <taxon>Dikarya</taxon>
        <taxon>Ascomycota</taxon>
        <taxon>Pezizomycotina</taxon>
        <taxon>Eurotiomycetes</taxon>
        <taxon>Eurotiomycetidae</taxon>
        <taxon>Eurotiales</taxon>
        <taxon>Aspergillaceae</taxon>
        <taxon>Aspergillus</taxon>
        <taxon>Aspergillus subgen. Circumdati</taxon>
    </lineage>
</organism>